<organism evidence="1 2">
    <name type="scientific">Chryseolinea soli</name>
    <dbReference type="NCBI Taxonomy" id="2321403"/>
    <lineage>
        <taxon>Bacteria</taxon>
        <taxon>Pseudomonadati</taxon>
        <taxon>Bacteroidota</taxon>
        <taxon>Cytophagia</taxon>
        <taxon>Cytophagales</taxon>
        <taxon>Fulvivirgaceae</taxon>
        <taxon>Chryseolinea</taxon>
    </lineage>
</organism>
<reference evidence="2" key="1">
    <citation type="submission" date="2018-09" db="EMBL/GenBank/DDBJ databases">
        <title>Chryseolinea sp. KIS68-18 isolated from soil.</title>
        <authorList>
            <person name="Weon H.-Y."/>
            <person name="Kwon S.-W."/>
            <person name="Lee S.A."/>
        </authorList>
    </citation>
    <scope>NUCLEOTIDE SEQUENCE [LARGE SCALE GENOMIC DNA]</scope>
    <source>
        <strain evidence="2">KIS68-18</strain>
    </source>
</reference>
<dbReference type="KEGG" id="chk:D4L85_30280"/>
<accession>A0A385STS8</accession>
<sequence length="181" mass="20858">MKRSFSILLLSVFLFDVVGYYPVFWGLKYRARMEMNQRLDDENYNTDETVTIKIPLTVPYNTFGQDYERMTGSFEHHGEFFNLVKQKLEKDTLYIVCIKDHKEKQLHAVMTDFIKLSTDLPTSSQQTLKLLSGLIKDYIPATPQTLTPNREGHSLTFGPTPHFNLLANNLPVPTPPPDFLA</sequence>
<dbReference type="EMBL" id="CP032382">
    <property type="protein sequence ID" value="AYB34609.1"/>
    <property type="molecule type" value="Genomic_DNA"/>
</dbReference>
<keyword evidence="2" id="KW-1185">Reference proteome</keyword>
<name>A0A385STS8_9BACT</name>
<dbReference type="AlphaFoldDB" id="A0A385STS8"/>
<protein>
    <submittedName>
        <fullName evidence="1">Uncharacterized protein</fullName>
    </submittedName>
</protein>
<proteinExistence type="predicted"/>
<evidence type="ECO:0000313" key="2">
    <source>
        <dbReference type="Proteomes" id="UP000266183"/>
    </source>
</evidence>
<gene>
    <name evidence="1" type="ORF">D4L85_30280</name>
</gene>
<dbReference type="Proteomes" id="UP000266183">
    <property type="component" value="Chromosome"/>
</dbReference>
<dbReference type="RefSeq" id="WP_119757867.1">
    <property type="nucleotide sequence ID" value="NZ_CP032382.1"/>
</dbReference>
<dbReference type="OrthoDB" id="950503at2"/>
<evidence type="ECO:0000313" key="1">
    <source>
        <dbReference type="EMBL" id="AYB34609.1"/>
    </source>
</evidence>